<reference evidence="2 3" key="1">
    <citation type="submission" date="2017-10" db="EMBL/GenBank/DDBJ databases">
        <authorList>
            <person name="Regsiter A."/>
            <person name="William W."/>
        </authorList>
    </citation>
    <scope>NUCLEOTIDE SEQUENCE [LARGE SCALE GENOMIC DNA]</scope>
    <source>
        <strain evidence="2 3">CFBP6991</strain>
    </source>
</reference>
<proteinExistence type="predicted"/>
<keyword evidence="1" id="KW-0812">Transmembrane</keyword>
<keyword evidence="1" id="KW-0472">Membrane</keyword>
<evidence type="ECO:0000256" key="1">
    <source>
        <dbReference type="SAM" id="Phobius"/>
    </source>
</evidence>
<evidence type="ECO:0000313" key="3">
    <source>
        <dbReference type="Proteomes" id="UP000234345"/>
    </source>
</evidence>
<name>A0A7Z7IYF1_XANCH</name>
<comment type="caution">
    <text evidence="2">The sequence shown here is derived from an EMBL/GenBank/DDBJ whole genome shotgun (WGS) entry which is preliminary data.</text>
</comment>
<organism evidence="2 3">
    <name type="scientific">Xanthomonas campestris pv. phaseoli</name>
    <dbReference type="NCBI Taxonomy" id="317013"/>
    <lineage>
        <taxon>Bacteria</taxon>
        <taxon>Pseudomonadati</taxon>
        <taxon>Pseudomonadota</taxon>
        <taxon>Gammaproteobacteria</taxon>
        <taxon>Lysobacterales</taxon>
        <taxon>Lysobacteraceae</taxon>
        <taxon>Xanthomonas</taxon>
    </lineage>
</organism>
<protein>
    <submittedName>
        <fullName evidence="2">Uncharacterized protein</fullName>
    </submittedName>
</protein>
<accession>A0A7Z7IYF1</accession>
<dbReference type="EMBL" id="OCZC01000058">
    <property type="protein sequence ID" value="SOO23930.1"/>
    <property type="molecule type" value="Genomic_DNA"/>
</dbReference>
<dbReference type="Proteomes" id="UP000234345">
    <property type="component" value="Unassembled WGS sequence"/>
</dbReference>
<feature type="transmembrane region" description="Helical" evidence="1">
    <location>
        <begin position="46"/>
        <end position="66"/>
    </location>
</feature>
<evidence type="ECO:0000313" key="2">
    <source>
        <dbReference type="EMBL" id="SOO23930.1"/>
    </source>
</evidence>
<sequence length="95" mass="10136">MGAAASRCKRPAWEVGVRSIRRIGRGFADSLDAAAGTAEMTRSYSAFGWLCAIVGLLAIIGGLAHFRGACPRFCVTGPQAGDCHLTRRHHEPTHT</sequence>
<keyword evidence="1" id="KW-1133">Transmembrane helix</keyword>
<dbReference type="AlphaFoldDB" id="A0A7Z7IYF1"/>
<gene>
    <name evidence="2" type="ORF">XFF6991_310100</name>
</gene>